<comment type="caution">
    <text evidence="2">The sequence shown here is derived from an EMBL/GenBank/DDBJ whole genome shotgun (WGS) entry which is preliminary data.</text>
</comment>
<accession>A0ABU4TWB1</accession>
<dbReference type="EMBL" id="JAXAVV010000012">
    <property type="protein sequence ID" value="MDX8052581.1"/>
    <property type="molecule type" value="Genomic_DNA"/>
</dbReference>
<keyword evidence="1" id="KW-1133">Transmembrane helix</keyword>
<protein>
    <submittedName>
        <fullName evidence="2">Uncharacterized protein</fullName>
    </submittedName>
</protein>
<dbReference type="Proteomes" id="UP001271792">
    <property type="component" value="Unassembled WGS sequence"/>
</dbReference>
<gene>
    <name evidence="2" type="ORF">SK571_24625</name>
</gene>
<keyword evidence="1" id="KW-0812">Transmembrane</keyword>
<keyword evidence="1" id="KW-0472">Membrane</keyword>
<evidence type="ECO:0000313" key="3">
    <source>
        <dbReference type="Proteomes" id="UP001271792"/>
    </source>
</evidence>
<keyword evidence="3" id="KW-1185">Reference proteome</keyword>
<proteinExistence type="predicted"/>
<evidence type="ECO:0000313" key="2">
    <source>
        <dbReference type="EMBL" id="MDX8052581.1"/>
    </source>
</evidence>
<name>A0ABU4TWB1_9PSEU</name>
<evidence type="ECO:0000256" key="1">
    <source>
        <dbReference type="SAM" id="Phobius"/>
    </source>
</evidence>
<organism evidence="2 3">
    <name type="scientific">Lentzea kristufekii</name>
    <dbReference type="NCBI Taxonomy" id="3095430"/>
    <lineage>
        <taxon>Bacteria</taxon>
        <taxon>Bacillati</taxon>
        <taxon>Actinomycetota</taxon>
        <taxon>Actinomycetes</taxon>
        <taxon>Pseudonocardiales</taxon>
        <taxon>Pseudonocardiaceae</taxon>
        <taxon>Lentzea</taxon>
    </lineage>
</organism>
<feature type="transmembrane region" description="Helical" evidence="1">
    <location>
        <begin position="27"/>
        <end position="49"/>
    </location>
</feature>
<reference evidence="2 3" key="1">
    <citation type="submission" date="2023-11" db="EMBL/GenBank/DDBJ databases">
        <title>Lentzea sokolovensis, sp. nov., Lentzea kristufkii, sp. nov., and Lentzea miocenensis, sp. nov., rare actinobacteria from Sokolov Coal Basin, Miocene lacustrine sediment, Czech Republic.</title>
        <authorList>
            <person name="Lara A."/>
            <person name="Kotroba L."/>
            <person name="Nouioui I."/>
            <person name="Neumann-Schaal M."/>
            <person name="Mast Y."/>
            <person name="Chronakova A."/>
        </authorList>
    </citation>
    <scope>NUCLEOTIDE SEQUENCE [LARGE SCALE GENOMIC DNA]</scope>
    <source>
        <strain evidence="2 3">BCCO 10_0798</strain>
    </source>
</reference>
<sequence length="373" mass="41630">MVPAYAERRRDRIHAAGGLRTAMRSRLLIYLGSVLAAIALINTSAPKIIVSAVLNPEAGEVVARSLSPVTRDLVLVLLVSIYFEWARNKSQGELLHSVDLKIDEMREDAKSVTAPSTRKLVLDSTTPEELVAQALDRHAPRTADKTSFVAMVLSQRPVYDNVSVALRVDRVDGETVHVSNRFEVTMRRGPILIAATTSPPQSAALSAACPELFEVTALPRSTPFIEAVKAFGKQLECYVTPPNGGARRVDFRKVPTNELHRYLSPPVGIAASDIALFAADLSQEKTDLIRVRHHFRWTQKLDEHFIYWYADRPMFISGLTVDVRETMRERYREVWVQAHLGGVESLMLDAAEGYLSLRLNRWVVQGHGVTAIW</sequence>
<dbReference type="RefSeq" id="WP_319986448.1">
    <property type="nucleotide sequence ID" value="NZ_JAXAVV010000012.1"/>
</dbReference>
<reference evidence="2 3" key="2">
    <citation type="submission" date="2023-11" db="EMBL/GenBank/DDBJ databases">
        <authorList>
            <person name="Lara A.C."/>
            <person name="Chronakova A."/>
        </authorList>
    </citation>
    <scope>NUCLEOTIDE SEQUENCE [LARGE SCALE GENOMIC DNA]</scope>
    <source>
        <strain evidence="2 3">BCCO 10_0798</strain>
    </source>
</reference>